<evidence type="ECO:0000256" key="1">
    <source>
        <dbReference type="ARBA" id="ARBA00023015"/>
    </source>
</evidence>
<dbReference type="Gene3D" id="1.10.10.60">
    <property type="entry name" value="Homeodomain-like"/>
    <property type="match status" value="2"/>
</dbReference>
<comment type="caution">
    <text evidence="5">The sequence shown here is derived from an EMBL/GenBank/DDBJ whole genome shotgun (WGS) entry which is preliminary data.</text>
</comment>
<feature type="domain" description="HTH araC/xylS-type" evidence="4">
    <location>
        <begin position="170"/>
        <end position="267"/>
    </location>
</feature>
<evidence type="ECO:0000313" key="5">
    <source>
        <dbReference type="EMBL" id="MDM9561444.1"/>
    </source>
</evidence>
<name>A0ABT7W8E5_9BORD</name>
<dbReference type="PANTHER" id="PTHR46796">
    <property type="entry name" value="HTH-TYPE TRANSCRIPTIONAL ACTIVATOR RHAS-RELATED"/>
    <property type="match status" value="1"/>
</dbReference>
<keyword evidence="1" id="KW-0805">Transcription regulation</keyword>
<dbReference type="InterPro" id="IPR003313">
    <property type="entry name" value="AraC-bd"/>
</dbReference>
<evidence type="ECO:0000256" key="3">
    <source>
        <dbReference type="ARBA" id="ARBA00023163"/>
    </source>
</evidence>
<reference evidence="5" key="1">
    <citation type="submission" date="2023-06" db="EMBL/GenBank/DDBJ databases">
        <title>full genome analysis of Phenantherene degrader P3.</title>
        <authorList>
            <person name="Akbar A."/>
            <person name="Rahmeh R."/>
            <person name="Kishk M."/>
        </authorList>
    </citation>
    <scope>NUCLEOTIDE SEQUENCE</scope>
    <source>
        <strain evidence="5">P3</strain>
    </source>
</reference>
<gene>
    <name evidence="5" type="ORF">QUC21_20585</name>
</gene>
<sequence>MARGEFARRPCALPGVEAIEADTRHAFARHTHEHFGIGLIARGAQKSHSGRGPVEAGPGDIITVNPGEVHDGAPIGEAGRRWAILYLDPGVVAGAVADIGAGRPGWREFGQPVIRDRAAADGFRRLYAAATAPRPGAPTPAAESLLLALLARTLELRPASQRGAPPAAIARARALIDDDPAAALSLADLAHASGLSRFQVLRAFARATGLTPHAYQLQRRIGLARRLIAGGAALSEAAAASGFADQSHMTRVFVRQYGITPGSYAGAR</sequence>
<dbReference type="SUPFAM" id="SSF46689">
    <property type="entry name" value="Homeodomain-like"/>
    <property type="match status" value="2"/>
</dbReference>
<evidence type="ECO:0000313" key="6">
    <source>
        <dbReference type="Proteomes" id="UP001175604"/>
    </source>
</evidence>
<dbReference type="Pfam" id="PF12833">
    <property type="entry name" value="HTH_18"/>
    <property type="match status" value="1"/>
</dbReference>
<evidence type="ECO:0000256" key="2">
    <source>
        <dbReference type="ARBA" id="ARBA00023125"/>
    </source>
</evidence>
<dbReference type="PANTHER" id="PTHR46796:SF2">
    <property type="entry name" value="TRANSCRIPTIONAL REGULATORY PROTEIN"/>
    <property type="match status" value="1"/>
</dbReference>
<dbReference type="InterPro" id="IPR037923">
    <property type="entry name" value="HTH-like"/>
</dbReference>
<dbReference type="InterPro" id="IPR018060">
    <property type="entry name" value="HTH_AraC"/>
</dbReference>
<dbReference type="SUPFAM" id="SSF51215">
    <property type="entry name" value="Regulatory protein AraC"/>
    <property type="match status" value="1"/>
</dbReference>
<dbReference type="InterPro" id="IPR009057">
    <property type="entry name" value="Homeodomain-like_sf"/>
</dbReference>
<proteinExistence type="predicted"/>
<dbReference type="Proteomes" id="UP001175604">
    <property type="component" value="Unassembled WGS sequence"/>
</dbReference>
<keyword evidence="2" id="KW-0238">DNA-binding</keyword>
<evidence type="ECO:0000259" key="4">
    <source>
        <dbReference type="PROSITE" id="PS01124"/>
    </source>
</evidence>
<dbReference type="EMBL" id="JAUDJE010000022">
    <property type="protein sequence ID" value="MDM9561444.1"/>
    <property type="molecule type" value="Genomic_DNA"/>
</dbReference>
<protein>
    <submittedName>
        <fullName evidence="5">AraC family transcriptional regulator</fullName>
    </submittedName>
</protein>
<organism evidence="5 6">
    <name type="scientific">Bordetella petrii</name>
    <dbReference type="NCBI Taxonomy" id="94624"/>
    <lineage>
        <taxon>Bacteria</taxon>
        <taxon>Pseudomonadati</taxon>
        <taxon>Pseudomonadota</taxon>
        <taxon>Betaproteobacteria</taxon>
        <taxon>Burkholderiales</taxon>
        <taxon>Alcaligenaceae</taxon>
        <taxon>Bordetella</taxon>
    </lineage>
</organism>
<keyword evidence="6" id="KW-1185">Reference proteome</keyword>
<dbReference type="PROSITE" id="PS01124">
    <property type="entry name" value="HTH_ARAC_FAMILY_2"/>
    <property type="match status" value="1"/>
</dbReference>
<dbReference type="RefSeq" id="WP_289786552.1">
    <property type="nucleotide sequence ID" value="NZ_JAUDJE010000022.1"/>
</dbReference>
<keyword evidence="3" id="KW-0804">Transcription</keyword>
<accession>A0ABT7W8E5</accession>
<dbReference type="SMART" id="SM00342">
    <property type="entry name" value="HTH_ARAC"/>
    <property type="match status" value="1"/>
</dbReference>
<dbReference type="InterPro" id="IPR050204">
    <property type="entry name" value="AraC_XylS_family_regulators"/>
</dbReference>
<dbReference type="Pfam" id="PF02311">
    <property type="entry name" value="AraC_binding"/>
    <property type="match status" value="1"/>
</dbReference>